<evidence type="ECO:0000313" key="3">
    <source>
        <dbReference type="Proteomes" id="UP000030466"/>
    </source>
</evidence>
<dbReference type="GeneID" id="64346519"/>
<dbReference type="NCBIfam" id="TIGR02611">
    <property type="entry name" value="TIGR02611 family protein"/>
    <property type="match status" value="1"/>
</dbReference>
<dbReference type="Proteomes" id="UP000030466">
    <property type="component" value="Unassembled WGS sequence"/>
</dbReference>
<reference evidence="2 3" key="1">
    <citation type="journal article" date="2003" name="Int. J. Syst. Evol. Microbiol.">
        <title>Kocuria polaris sp. nov., an orange-pigmented psychrophilic bacterium isolated from an Antarctic cyanobacterial mat sample.</title>
        <authorList>
            <person name="Reddy G.S."/>
            <person name="Prakash J.S."/>
            <person name="Prabahar V."/>
            <person name="Matsumoto G.I."/>
            <person name="Stackebrandt E."/>
            <person name="Shivaji S."/>
        </authorList>
    </citation>
    <scope>NUCLEOTIDE SEQUENCE [LARGE SCALE GENOMIC DNA]</scope>
    <source>
        <strain evidence="2 3">CMS 76or</strain>
    </source>
</reference>
<gene>
    <name evidence="2" type="ORF">GY22_05995</name>
</gene>
<keyword evidence="1" id="KW-0472">Membrane</keyword>
<feature type="transmembrane region" description="Helical" evidence="1">
    <location>
        <begin position="34"/>
        <end position="58"/>
    </location>
</feature>
<dbReference type="AlphaFoldDB" id="A0A0A6VU10"/>
<dbReference type="Pfam" id="PF09656">
    <property type="entry name" value="PGPGW"/>
    <property type="match status" value="1"/>
</dbReference>
<evidence type="ECO:0000256" key="1">
    <source>
        <dbReference type="SAM" id="Phobius"/>
    </source>
</evidence>
<evidence type="ECO:0008006" key="4">
    <source>
        <dbReference type="Google" id="ProtNLM"/>
    </source>
</evidence>
<evidence type="ECO:0000313" key="2">
    <source>
        <dbReference type="EMBL" id="KHD98101.1"/>
    </source>
</evidence>
<accession>A0A0A6VU10</accession>
<keyword evidence="3" id="KW-1185">Reference proteome</keyword>
<name>A0A0A6VU10_KOCRO</name>
<keyword evidence="1" id="KW-1133">Transmembrane helix</keyword>
<keyword evidence="1" id="KW-0812">Transmembrane</keyword>
<sequence>MSSLEEEIAQGESSDSRVRQALGRLRRWSRGHPLLFVAYRTLVTVLGGVFVLAGLIMLVTPGPGWLAIFLGLGIWGTEFHWAHRLNQWAKGQVMRGWRWWLARTAEGRHRRALAGTGNLVPGPRHLRSPGA</sequence>
<dbReference type="InterPro" id="IPR013434">
    <property type="entry name" value="CHP02611"/>
</dbReference>
<protein>
    <recommendedName>
        <fullName evidence="4">TIGR02611 family protein</fullName>
    </recommendedName>
</protein>
<organism evidence="2 3">
    <name type="scientific">Kocuria rosea subsp. polaris</name>
    <dbReference type="NCBI Taxonomy" id="136273"/>
    <lineage>
        <taxon>Bacteria</taxon>
        <taxon>Bacillati</taxon>
        <taxon>Actinomycetota</taxon>
        <taxon>Actinomycetes</taxon>
        <taxon>Micrococcales</taxon>
        <taxon>Micrococcaceae</taxon>
        <taxon>Kocuria</taxon>
    </lineage>
</organism>
<dbReference type="InterPro" id="IPR019099">
    <property type="entry name" value="Uncharacterised_PGPGW_TM"/>
</dbReference>
<comment type="caution">
    <text evidence="2">The sequence shown here is derived from an EMBL/GenBank/DDBJ whole genome shotgun (WGS) entry which is preliminary data.</text>
</comment>
<dbReference type="OrthoDB" id="3295542at2"/>
<proteinExistence type="predicted"/>
<dbReference type="RefSeq" id="WP_035924921.1">
    <property type="nucleotide sequence ID" value="NZ_JSUH01000004.1"/>
</dbReference>
<feature type="transmembrane region" description="Helical" evidence="1">
    <location>
        <begin position="64"/>
        <end position="82"/>
    </location>
</feature>
<dbReference type="EMBL" id="JSUH01000004">
    <property type="protein sequence ID" value="KHD98101.1"/>
    <property type="molecule type" value="Genomic_DNA"/>
</dbReference>